<organism evidence="2 3">
    <name type="scientific">Janibacter cremeus</name>
    <dbReference type="NCBI Taxonomy" id="1285192"/>
    <lineage>
        <taxon>Bacteria</taxon>
        <taxon>Bacillati</taxon>
        <taxon>Actinomycetota</taxon>
        <taxon>Actinomycetes</taxon>
        <taxon>Micrococcales</taxon>
        <taxon>Intrasporangiaceae</taxon>
        <taxon>Janibacter</taxon>
    </lineage>
</organism>
<name>A0A852VTE5_9MICO</name>
<keyword evidence="1" id="KW-0812">Transmembrane</keyword>
<evidence type="ECO:0000313" key="3">
    <source>
        <dbReference type="Proteomes" id="UP000554054"/>
    </source>
</evidence>
<keyword evidence="1" id="KW-1133">Transmembrane helix</keyword>
<accession>A0A852VTE5</accession>
<keyword evidence="3" id="KW-1185">Reference proteome</keyword>
<evidence type="ECO:0000313" key="2">
    <source>
        <dbReference type="EMBL" id="NYF99208.1"/>
    </source>
</evidence>
<proteinExistence type="predicted"/>
<comment type="caution">
    <text evidence="2">The sequence shown here is derived from an EMBL/GenBank/DDBJ whole genome shotgun (WGS) entry which is preliminary data.</text>
</comment>
<dbReference type="Proteomes" id="UP000554054">
    <property type="component" value="Unassembled WGS sequence"/>
</dbReference>
<dbReference type="AlphaFoldDB" id="A0A852VTE5"/>
<evidence type="ECO:0000256" key="1">
    <source>
        <dbReference type="SAM" id="Phobius"/>
    </source>
</evidence>
<gene>
    <name evidence="2" type="ORF">BJY20_002600</name>
</gene>
<dbReference type="EMBL" id="JACCAE010000001">
    <property type="protein sequence ID" value="NYF99208.1"/>
    <property type="molecule type" value="Genomic_DNA"/>
</dbReference>
<sequence length="78" mass="8176">MILNALALSFLAVAAVLELWALCINWRPPQSIGPNTPGAIAVSPDAKRHHRAQTLAILGVLAATLGSAVSMWAPGFMD</sequence>
<protein>
    <submittedName>
        <fullName evidence="2">Uncharacterized protein</fullName>
    </submittedName>
</protein>
<keyword evidence="1" id="KW-0472">Membrane</keyword>
<feature type="transmembrane region" description="Helical" evidence="1">
    <location>
        <begin position="52"/>
        <end position="73"/>
    </location>
</feature>
<reference evidence="2 3" key="1">
    <citation type="submission" date="2020-07" db="EMBL/GenBank/DDBJ databases">
        <title>Sequencing the genomes of 1000 actinobacteria strains.</title>
        <authorList>
            <person name="Klenk H.-P."/>
        </authorList>
    </citation>
    <scope>NUCLEOTIDE SEQUENCE [LARGE SCALE GENOMIC DNA]</scope>
    <source>
        <strain evidence="2 3">DSM 26154</strain>
    </source>
</reference>